<reference evidence="1 2" key="1">
    <citation type="journal article" date="2011" name="PLoS Pathog.">
        <title>Endophytic Life Strategies Decoded by Genome and Transcriptome Analyses of the Mutualistic Root Symbiont Piriformospora indica.</title>
        <authorList>
            <person name="Zuccaro A."/>
            <person name="Lahrmann U."/>
            <person name="Guldener U."/>
            <person name="Langen G."/>
            <person name="Pfiffi S."/>
            <person name="Biedenkopf D."/>
            <person name="Wong P."/>
            <person name="Samans B."/>
            <person name="Grimm C."/>
            <person name="Basiewicz M."/>
            <person name="Murat C."/>
            <person name="Martin F."/>
            <person name="Kogel K.H."/>
        </authorList>
    </citation>
    <scope>NUCLEOTIDE SEQUENCE [LARGE SCALE GENOMIC DNA]</scope>
    <source>
        <strain evidence="1 2">DSM 11827</strain>
    </source>
</reference>
<accession>G4TX85</accession>
<dbReference type="HOGENOM" id="CLU_1574476_0_0_1"/>
<dbReference type="InParanoid" id="G4TX85"/>
<protein>
    <submittedName>
        <fullName evidence="1">Uncharacterized protein</fullName>
    </submittedName>
</protein>
<evidence type="ECO:0000313" key="1">
    <source>
        <dbReference type="EMBL" id="CCA75928.1"/>
    </source>
</evidence>
<keyword evidence="2" id="KW-1185">Reference proteome</keyword>
<gene>
    <name evidence="1" type="ORF">PIIN_09924</name>
</gene>
<sequence>MSHDFDSRLEILRLPLSRCGPILSLSVNWSTQASKDDIGQPLRLFIRRNAPVNRWKRLKVAFQRVFPSHVPEEDVIGEFASLEMLVTHCAYPHFLLYHIERTQDLEMLEMVEVGLESLSHRELKKALPHSPMRRAVLSSSVSSSRITDNQILLNIAGALRYPLGTHLGISVVDSYTGS</sequence>
<comment type="caution">
    <text evidence="1">The sequence shown here is derived from an EMBL/GenBank/DDBJ whole genome shotgun (WGS) entry which is preliminary data.</text>
</comment>
<name>G4TX85_SERID</name>
<dbReference type="Proteomes" id="UP000007148">
    <property type="component" value="Unassembled WGS sequence"/>
</dbReference>
<dbReference type="AlphaFoldDB" id="G4TX85"/>
<evidence type="ECO:0000313" key="2">
    <source>
        <dbReference type="Proteomes" id="UP000007148"/>
    </source>
</evidence>
<proteinExistence type="predicted"/>
<organism evidence="1 2">
    <name type="scientific">Serendipita indica (strain DSM 11827)</name>
    <name type="common">Root endophyte fungus</name>
    <name type="synonym">Piriformospora indica</name>
    <dbReference type="NCBI Taxonomy" id="1109443"/>
    <lineage>
        <taxon>Eukaryota</taxon>
        <taxon>Fungi</taxon>
        <taxon>Dikarya</taxon>
        <taxon>Basidiomycota</taxon>
        <taxon>Agaricomycotina</taxon>
        <taxon>Agaricomycetes</taxon>
        <taxon>Sebacinales</taxon>
        <taxon>Serendipitaceae</taxon>
        <taxon>Serendipita</taxon>
    </lineage>
</organism>
<dbReference type="EMBL" id="CAFZ01000555">
    <property type="protein sequence ID" value="CCA75928.1"/>
    <property type="molecule type" value="Genomic_DNA"/>
</dbReference>